<dbReference type="AlphaFoldDB" id="X1V2P6"/>
<name>X1V2P6_9ZZZZ</name>
<reference evidence="1" key="1">
    <citation type="journal article" date="2014" name="Front. Microbiol.">
        <title>High frequency of phylogenetically diverse reductive dehalogenase-homologous genes in deep subseafloor sedimentary metagenomes.</title>
        <authorList>
            <person name="Kawai M."/>
            <person name="Futagami T."/>
            <person name="Toyoda A."/>
            <person name="Takaki Y."/>
            <person name="Nishi S."/>
            <person name="Hori S."/>
            <person name="Arai W."/>
            <person name="Tsubouchi T."/>
            <person name="Morono Y."/>
            <person name="Uchiyama I."/>
            <person name="Ito T."/>
            <person name="Fujiyama A."/>
            <person name="Inagaki F."/>
            <person name="Takami H."/>
        </authorList>
    </citation>
    <scope>NUCLEOTIDE SEQUENCE</scope>
    <source>
        <strain evidence="1">Expedition CK06-06</strain>
    </source>
</reference>
<sequence>MGAAVITHEAYIPLAALGGGKLVAHVGEGELSATDTISDTFDTKLTELFMGRSQARVSGEQTCSITGFSAGSVTIEKAATDTEQTFDFLLIGRIL</sequence>
<dbReference type="EMBL" id="BARW01037319">
    <property type="protein sequence ID" value="GAJ24018.1"/>
    <property type="molecule type" value="Genomic_DNA"/>
</dbReference>
<organism evidence="1">
    <name type="scientific">marine sediment metagenome</name>
    <dbReference type="NCBI Taxonomy" id="412755"/>
    <lineage>
        <taxon>unclassified sequences</taxon>
        <taxon>metagenomes</taxon>
        <taxon>ecological metagenomes</taxon>
    </lineage>
</organism>
<accession>X1V2P6</accession>
<evidence type="ECO:0000313" key="1">
    <source>
        <dbReference type="EMBL" id="GAJ24018.1"/>
    </source>
</evidence>
<comment type="caution">
    <text evidence="1">The sequence shown here is derived from an EMBL/GenBank/DDBJ whole genome shotgun (WGS) entry which is preliminary data.</text>
</comment>
<protein>
    <submittedName>
        <fullName evidence="1">Uncharacterized protein</fullName>
    </submittedName>
</protein>
<gene>
    <name evidence="1" type="ORF">S12H4_57649</name>
</gene>
<proteinExistence type="predicted"/>